<dbReference type="Gramene" id="Ma02_t00130.1">
    <property type="protein sequence ID" value="Ma02_p00130.1"/>
    <property type="gene ID" value="Ma02_g00130"/>
</dbReference>
<accession>A0A804HXP5</accession>
<sequence>MMKRIEVLTYTLGDVNNVVGTSTESLA</sequence>
<evidence type="ECO:0000313" key="2">
    <source>
        <dbReference type="Proteomes" id="UP000012960"/>
    </source>
</evidence>
<dbReference type="Proteomes" id="UP000012960">
    <property type="component" value="Unplaced"/>
</dbReference>
<protein>
    <submittedName>
        <fullName evidence="1">Uncharacterized protein</fullName>
    </submittedName>
</protein>
<reference evidence="1" key="1">
    <citation type="submission" date="2021-05" db="UniProtKB">
        <authorList>
            <consortium name="EnsemblPlants"/>
        </authorList>
    </citation>
    <scope>IDENTIFICATION</scope>
    <source>
        <strain evidence="1">subsp. malaccensis</strain>
    </source>
</reference>
<name>A0A804HXP5_MUSAM</name>
<dbReference type="AlphaFoldDB" id="A0A804HXP5"/>
<dbReference type="InParanoid" id="A0A804HXP5"/>
<evidence type="ECO:0000313" key="1">
    <source>
        <dbReference type="EnsemblPlants" id="Ma02_p00130.1"/>
    </source>
</evidence>
<organism evidence="1 2">
    <name type="scientific">Musa acuminata subsp. malaccensis</name>
    <name type="common">Wild banana</name>
    <name type="synonym">Musa malaccensis</name>
    <dbReference type="NCBI Taxonomy" id="214687"/>
    <lineage>
        <taxon>Eukaryota</taxon>
        <taxon>Viridiplantae</taxon>
        <taxon>Streptophyta</taxon>
        <taxon>Embryophyta</taxon>
        <taxon>Tracheophyta</taxon>
        <taxon>Spermatophyta</taxon>
        <taxon>Magnoliopsida</taxon>
        <taxon>Liliopsida</taxon>
        <taxon>Zingiberales</taxon>
        <taxon>Musaceae</taxon>
        <taxon>Musa</taxon>
    </lineage>
</organism>
<keyword evidence="2" id="KW-1185">Reference proteome</keyword>
<proteinExistence type="predicted"/>
<dbReference type="EnsemblPlants" id="Ma02_t00130.1">
    <property type="protein sequence ID" value="Ma02_p00130.1"/>
    <property type="gene ID" value="Ma02_g00130"/>
</dbReference>